<evidence type="ECO:0000313" key="2">
    <source>
        <dbReference type="EMBL" id="VDP68774.1"/>
    </source>
</evidence>
<feature type="region of interest" description="Disordered" evidence="1">
    <location>
        <begin position="82"/>
        <end position="102"/>
    </location>
</feature>
<dbReference type="WBParaSite" id="ECPE_0000322001-mRNA-1">
    <property type="protein sequence ID" value="ECPE_0000322001-mRNA-1"/>
    <property type="gene ID" value="ECPE_0000322001"/>
</dbReference>
<feature type="compositionally biased region" description="Basic and acidic residues" evidence="1">
    <location>
        <begin position="9"/>
        <end position="19"/>
    </location>
</feature>
<evidence type="ECO:0000313" key="4">
    <source>
        <dbReference type="WBParaSite" id="ECPE_0000322001-mRNA-1"/>
    </source>
</evidence>
<keyword evidence="3" id="KW-1185">Reference proteome</keyword>
<proteinExistence type="predicted"/>
<dbReference type="EMBL" id="UZAN01040195">
    <property type="protein sequence ID" value="VDP68774.1"/>
    <property type="molecule type" value="Genomic_DNA"/>
</dbReference>
<evidence type="ECO:0000256" key="1">
    <source>
        <dbReference type="SAM" id="MobiDB-lite"/>
    </source>
</evidence>
<gene>
    <name evidence="2" type="ORF">ECPE_LOCUS3217</name>
</gene>
<dbReference type="Proteomes" id="UP000272942">
    <property type="component" value="Unassembled WGS sequence"/>
</dbReference>
<sequence>MEGGTKRAPSSERIKDMADSTRCADVAAGSTSRDNVDCHSKRTNRQLQPNGQSASSQKEIHRTPQLWCPTLTSELSINVSRAMIGQTSQYGTRKKGKRTGHV</sequence>
<accession>A0A183A8D2</accession>
<feature type="compositionally biased region" description="Polar residues" evidence="1">
    <location>
        <begin position="82"/>
        <end position="91"/>
    </location>
</feature>
<evidence type="ECO:0000313" key="3">
    <source>
        <dbReference type="Proteomes" id="UP000272942"/>
    </source>
</evidence>
<protein>
    <submittedName>
        <fullName evidence="2 4">Uncharacterized protein</fullName>
    </submittedName>
</protein>
<organism evidence="4">
    <name type="scientific">Echinostoma caproni</name>
    <dbReference type="NCBI Taxonomy" id="27848"/>
    <lineage>
        <taxon>Eukaryota</taxon>
        <taxon>Metazoa</taxon>
        <taxon>Spiralia</taxon>
        <taxon>Lophotrochozoa</taxon>
        <taxon>Platyhelminthes</taxon>
        <taxon>Trematoda</taxon>
        <taxon>Digenea</taxon>
        <taxon>Plagiorchiida</taxon>
        <taxon>Echinostomata</taxon>
        <taxon>Echinostomatoidea</taxon>
        <taxon>Echinostomatidae</taxon>
        <taxon>Echinostoma</taxon>
    </lineage>
</organism>
<feature type="compositionally biased region" description="Polar residues" evidence="1">
    <location>
        <begin position="45"/>
        <end position="57"/>
    </location>
</feature>
<feature type="compositionally biased region" description="Basic residues" evidence="1">
    <location>
        <begin position="92"/>
        <end position="102"/>
    </location>
</feature>
<name>A0A183A8D2_9TREM</name>
<feature type="region of interest" description="Disordered" evidence="1">
    <location>
        <begin position="1"/>
        <end position="65"/>
    </location>
</feature>
<reference evidence="2 3" key="2">
    <citation type="submission" date="2018-11" db="EMBL/GenBank/DDBJ databases">
        <authorList>
            <consortium name="Pathogen Informatics"/>
        </authorList>
    </citation>
    <scope>NUCLEOTIDE SEQUENCE [LARGE SCALE GENOMIC DNA]</scope>
    <source>
        <strain evidence="2 3">Egypt</strain>
    </source>
</reference>
<dbReference type="AlphaFoldDB" id="A0A183A8D2"/>
<reference evidence="4" key="1">
    <citation type="submission" date="2016-06" db="UniProtKB">
        <authorList>
            <consortium name="WormBaseParasite"/>
        </authorList>
    </citation>
    <scope>IDENTIFICATION</scope>
</reference>